<dbReference type="GO" id="GO:0009908">
    <property type="term" value="P:flower development"/>
    <property type="evidence" value="ECO:0007669"/>
    <property type="project" value="UniProtKB-KW"/>
</dbReference>
<evidence type="ECO:0000256" key="4">
    <source>
        <dbReference type="ARBA" id="ARBA00023054"/>
    </source>
</evidence>
<gene>
    <name evidence="8" type="ORF">Taro_040510</name>
</gene>
<evidence type="ECO:0000313" key="9">
    <source>
        <dbReference type="Proteomes" id="UP000652761"/>
    </source>
</evidence>
<dbReference type="PANTHER" id="PTHR33405">
    <property type="entry name" value="PROTEIN FLX-LIKE 2"/>
    <property type="match status" value="1"/>
</dbReference>
<feature type="compositionally biased region" description="Pro residues" evidence="7">
    <location>
        <begin position="26"/>
        <end position="37"/>
    </location>
</feature>
<dbReference type="AlphaFoldDB" id="A0A843WDE7"/>
<evidence type="ECO:0000256" key="3">
    <source>
        <dbReference type="ARBA" id="ARBA00022782"/>
    </source>
</evidence>
<feature type="coiled-coil region" evidence="6">
    <location>
        <begin position="82"/>
        <end position="109"/>
    </location>
</feature>
<reference evidence="8" key="1">
    <citation type="submission" date="2017-07" db="EMBL/GenBank/DDBJ databases">
        <title>Taro Niue Genome Assembly and Annotation.</title>
        <authorList>
            <person name="Atibalentja N."/>
            <person name="Keating K."/>
            <person name="Fields C.J."/>
        </authorList>
    </citation>
    <scope>NUCLEOTIDE SEQUENCE</scope>
    <source>
        <strain evidence="8">Niue_2</strain>
        <tissue evidence="8">Leaf</tissue>
    </source>
</reference>
<keyword evidence="3" id="KW-0221">Differentiation</keyword>
<dbReference type="EMBL" id="NMUH01003930">
    <property type="protein sequence ID" value="MQM07669.1"/>
    <property type="molecule type" value="Genomic_DNA"/>
</dbReference>
<accession>A0A843WDE7</accession>
<organism evidence="8 9">
    <name type="scientific">Colocasia esculenta</name>
    <name type="common">Wild taro</name>
    <name type="synonym">Arum esculentum</name>
    <dbReference type="NCBI Taxonomy" id="4460"/>
    <lineage>
        <taxon>Eukaryota</taxon>
        <taxon>Viridiplantae</taxon>
        <taxon>Streptophyta</taxon>
        <taxon>Embryophyta</taxon>
        <taxon>Tracheophyta</taxon>
        <taxon>Spermatophyta</taxon>
        <taxon>Magnoliopsida</taxon>
        <taxon>Liliopsida</taxon>
        <taxon>Araceae</taxon>
        <taxon>Aroideae</taxon>
        <taxon>Colocasieae</taxon>
        <taxon>Colocasia</taxon>
    </lineage>
</organism>
<evidence type="ECO:0000256" key="2">
    <source>
        <dbReference type="ARBA" id="ARBA00022473"/>
    </source>
</evidence>
<evidence type="ECO:0000313" key="8">
    <source>
        <dbReference type="EMBL" id="MQM07669.1"/>
    </source>
</evidence>
<keyword evidence="4 6" id="KW-0175">Coiled coil</keyword>
<comment type="caution">
    <text evidence="8">The sequence shown here is derived from an EMBL/GenBank/DDBJ whole genome shotgun (WGS) entry which is preliminary data.</text>
</comment>
<evidence type="ECO:0000256" key="5">
    <source>
        <dbReference type="ARBA" id="ARBA00023089"/>
    </source>
</evidence>
<feature type="coiled-coil region" evidence="6">
    <location>
        <begin position="139"/>
        <end position="180"/>
    </location>
</feature>
<keyword evidence="2" id="KW-0217">Developmental protein</keyword>
<evidence type="ECO:0000256" key="7">
    <source>
        <dbReference type="SAM" id="MobiDB-lite"/>
    </source>
</evidence>
<dbReference type="OrthoDB" id="1928946at2759"/>
<evidence type="ECO:0000256" key="6">
    <source>
        <dbReference type="SAM" id="Coils"/>
    </source>
</evidence>
<evidence type="ECO:0000256" key="1">
    <source>
        <dbReference type="ARBA" id="ARBA00005405"/>
    </source>
</evidence>
<sequence length="328" mass="35971">MSGRSHHRMGGGGPPPPRPLHEPPVPHHPAFARPPHPALLDDMREGPFGRGGGPPPRPLHPAVIEERLAAQHQEIQGLLIDNQRLAATHVALKQELAAAQHELQRVSHAVGAIHADKDAHLREKMYEKSMKLDSDLRVAEAMRAELMQVRGDIQKLNAARQELTDQVQVLNQDLARASSDLQQAPLLKADIESMKQEVQRIGWQGLERDYCPCGSGGYSGNYVNANPAYGGNPYPVGYGMNAVSGVAEAAPQYGSAHGSWGAYDTQRTHGHSTYRVSSDSDQHTHHVKMLSGLLIYAVEELVGFLKSEPDPNQHYSDKLAERSPELFI</sequence>
<keyword evidence="5" id="KW-0287">Flowering</keyword>
<name>A0A843WDE7_COLES</name>
<dbReference type="InterPro" id="IPR040353">
    <property type="entry name" value="FLX/FLX-like"/>
</dbReference>
<protein>
    <submittedName>
        <fullName evidence="8">Uncharacterized protein</fullName>
    </submittedName>
</protein>
<comment type="similarity">
    <text evidence="1">Belongs to the FLX family.</text>
</comment>
<keyword evidence="9" id="KW-1185">Reference proteome</keyword>
<feature type="region of interest" description="Disordered" evidence="7">
    <location>
        <begin position="1"/>
        <end position="60"/>
    </location>
</feature>
<dbReference type="PANTHER" id="PTHR33405:SF7">
    <property type="entry name" value="PROTEIN FLX-LIKE 1"/>
    <property type="match status" value="1"/>
</dbReference>
<dbReference type="GO" id="GO:0030154">
    <property type="term" value="P:cell differentiation"/>
    <property type="evidence" value="ECO:0007669"/>
    <property type="project" value="UniProtKB-KW"/>
</dbReference>
<feature type="region of interest" description="Disordered" evidence="7">
    <location>
        <begin position="307"/>
        <end position="328"/>
    </location>
</feature>
<proteinExistence type="inferred from homology"/>
<dbReference type="Proteomes" id="UP000652761">
    <property type="component" value="Unassembled WGS sequence"/>
</dbReference>